<accession>A0A132AH58</accession>
<feature type="domain" description="(+)RNA virus helicase C-terminal" evidence="3">
    <location>
        <begin position="759"/>
        <end position="825"/>
    </location>
</feature>
<dbReference type="Gene3D" id="3.40.50.300">
    <property type="entry name" value="P-loop containing nucleotide triphosphate hydrolases"/>
    <property type="match status" value="2"/>
</dbReference>
<keyword evidence="2" id="KW-0067">ATP-binding</keyword>
<dbReference type="Pfam" id="PF13604">
    <property type="entry name" value="AAA_30"/>
    <property type="match status" value="1"/>
</dbReference>
<evidence type="ECO:0000259" key="4">
    <source>
        <dbReference type="Pfam" id="PF08751"/>
    </source>
</evidence>
<evidence type="ECO:0000259" key="3">
    <source>
        <dbReference type="Pfam" id="PF01443"/>
    </source>
</evidence>
<sequence length="844" mass="90099">GRKFSIYTGGHAVLSDLAAAEKTFRADHDRRPTEAERGELALSVGRAHFADAHDGRAPADGREVISWVNRLQDSTAQAVSGFDLTFSPVKSVSVLWGLADEHTANVIAAAHHDAVAHALDWVQDNALFTRIGTGGIQQVETDGMIAAEFTHFETRSGDPDLHSHVLVSNKVRVADTPAGCEAGAVGKWKTIDSRALHEHAITAGGVYNTTLQQLLSERLGVEFTPVSKGTDATPVWEVAGVPRSLNEAFSSRRAGAKPVYERMVADYVERHGRQPTRRVNYRLWQAAILETRDAKRPAESLEQLRGQWREQAGKIVPSARLDELADRIAGAEVTRPAFSTTLVDQVAAQAIDTTLSRRATFKRSHLTNSANQLLHGYIFDSPQALATAREAVIDAALTRMAVCLTPPEIRDLPAALTDDNGVGIDRRNNAEVYSTTAQLDRERAILTAAETPVSVFVPAADIDTAVDRFTRNRGFSLNTGQVRMARHLLTCGTQLAVAVGPAGTGKTTSMELVTSLWTDQGRSVIGLAPSAAAAKVLADDIGTDCHTIDSLTYAWQTAGDAGYTGTDRAAQLPVNISAGDMLLVDEAGMASTNRMADLVDIARTTGAVIRMVGDPAQLDAVETGGMFRTLTRTPGTPELDQVMRFGDDSEMAAASLALRDGDTTGLDVLFDRGWHARQAAGRVADGGPCARLSDGLDAHIGDTVLARKNTLLTAPEADSTGIDDGAAGAADRGTAAGVRVLNGQRLHVRAIRADGSLDTFDPQTKTTVHLPADYVAAHTQLGYASTAHRAQGATVDTTHAVIDPSMDRNAAYVALTRHKTQAHVYVDTTPTVDVTAEDAHQHHS</sequence>
<dbReference type="SUPFAM" id="SSF52540">
    <property type="entry name" value="P-loop containing nucleoside triphosphate hydrolases"/>
    <property type="match status" value="2"/>
</dbReference>
<keyword evidence="1" id="KW-0547">Nucleotide-binding</keyword>
<feature type="domain" description="TrwC relaxase" evidence="4">
    <location>
        <begin position="41"/>
        <end position="313"/>
    </location>
</feature>
<dbReference type="Pfam" id="PF01443">
    <property type="entry name" value="Viral_helicase1"/>
    <property type="match status" value="1"/>
</dbReference>
<evidence type="ECO:0000256" key="2">
    <source>
        <dbReference type="ARBA" id="ARBA00022840"/>
    </source>
</evidence>
<dbReference type="Gene3D" id="2.30.30.940">
    <property type="match status" value="1"/>
</dbReference>
<dbReference type="Proteomes" id="UP000616769">
    <property type="component" value="Unassembled WGS sequence"/>
</dbReference>
<evidence type="ECO:0000256" key="1">
    <source>
        <dbReference type="ARBA" id="ARBA00022741"/>
    </source>
</evidence>
<evidence type="ECO:0000313" key="5">
    <source>
        <dbReference type="EMBL" id="KPM10139.1"/>
    </source>
</evidence>
<dbReference type="Pfam" id="PF08751">
    <property type="entry name" value="TrwC"/>
    <property type="match status" value="1"/>
</dbReference>
<reference evidence="5 6" key="1">
    <citation type="journal article" date="2015" name="Parasit. Vectors">
        <title>Draft genome of the scabies mite.</title>
        <authorList>
            <person name="Rider S.D.Jr."/>
            <person name="Morgan M.S."/>
            <person name="Arlian L.G."/>
        </authorList>
    </citation>
    <scope>NUCLEOTIDE SEQUENCE [LARGE SCALE GENOMIC DNA]</scope>
    <source>
        <strain evidence="5">Arlian Lab</strain>
    </source>
</reference>
<dbReference type="PANTHER" id="PTHR43788">
    <property type="entry name" value="DNA2/NAM7 HELICASE FAMILY MEMBER"/>
    <property type="match status" value="1"/>
</dbReference>
<dbReference type="InterPro" id="IPR050534">
    <property type="entry name" value="Coronavir_polyprotein_1ab"/>
</dbReference>
<dbReference type="InterPro" id="IPR014862">
    <property type="entry name" value="TrwC"/>
</dbReference>
<protein>
    <submittedName>
        <fullName evidence="5">Uncharacterized protein</fullName>
    </submittedName>
</protein>
<dbReference type="AlphaFoldDB" id="A0A132AH58"/>
<gene>
    <name evidence="5" type="ORF">QR98_0086890</name>
</gene>
<dbReference type="VEuPathDB" id="VectorBase:SSCA007516"/>
<proteinExistence type="predicted"/>
<dbReference type="CDD" id="cd17933">
    <property type="entry name" value="DEXSc_RecD-like"/>
    <property type="match status" value="1"/>
</dbReference>
<dbReference type="GO" id="GO:0005524">
    <property type="term" value="F:ATP binding"/>
    <property type="evidence" value="ECO:0007669"/>
    <property type="project" value="UniProtKB-KW"/>
</dbReference>
<dbReference type="NCBIfam" id="NF041492">
    <property type="entry name" value="MobF"/>
    <property type="match status" value="1"/>
</dbReference>
<dbReference type="InterPro" id="IPR027417">
    <property type="entry name" value="P-loop_NTPase"/>
</dbReference>
<organism evidence="5 6">
    <name type="scientific">Sarcoptes scabiei</name>
    <name type="common">Itch mite</name>
    <name type="synonym">Acarus scabiei</name>
    <dbReference type="NCBI Taxonomy" id="52283"/>
    <lineage>
        <taxon>Eukaryota</taxon>
        <taxon>Metazoa</taxon>
        <taxon>Ecdysozoa</taxon>
        <taxon>Arthropoda</taxon>
        <taxon>Chelicerata</taxon>
        <taxon>Arachnida</taxon>
        <taxon>Acari</taxon>
        <taxon>Acariformes</taxon>
        <taxon>Sarcoptiformes</taxon>
        <taxon>Astigmata</taxon>
        <taxon>Psoroptidia</taxon>
        <taxon>Sarcoptoidea</taxon>
        <taxon>Sarcoptidae</taxon>
        <taxon>Sarcoptinae</taxon>
        <taxon>Sarcoptes</taxon>
    </lineage>
</organism>
<dbReference type="EMBL" id="JXLN01014579">
    <property type="protein sequence ID" value="KPM10139.1"/>
    <property type="molecule type" value="Genomic_DNA"/>
</dbReference>
<comment type="caution">
    <text evidence="5">The sequence shown here is derived from an EMBL/GenBank/DDBJ whole genome shotgun (WGS) entry which is preliminary data.</text>
</comment>
<name>A0A132AH58_SARSC</name>
<dbReference type="GO" id="GO:0003678">
    <property type="term" value="F:DNA helicase activity"/>
    <property type="evidence" value="ECO:0007669"/>
    <property type="project" value="UniProtKB-ARBA"/>
</dbReference>
<feature type="non-terminal residue" evidence="5">
    <location>
        <position position="844"/>
    </location>
</feature>
<feature type="non-terminal residue" evidence="5">
    <location>
        <position position="1"/>
    </location>
</feature>
<dbReference type="InterPro" id="IPR027351">
    <property type="entry name" value="(+)RNA_virus_helicase_core_dom"/>
</dbReference>
<evidence type="ECO:0000313" key="6">
    <source>
        <dbReference type="Proteomes" id="UP000616769"/>
    </source>
</evidence>
<dbReference type="CDD" id="cd18809">
    <property type="entry name" value="SF1_C_RecD"/>
    <property type="match status" value="1"/>
</dbReference>
<dbReference type="SUPFAM" id="SSF55464">
    <property type="entry name" value="Origin of replication-binding domain, RBD-like"/>
    <property type="match status" value="1"/>
</dbReference>
<dbReference type="PANTHER" id="PTHR43788:SF6">
    <property type="entry name" value="DNA HELICASE B"/>
    <property type="match status" value="1"/>
</dbReference>